<sequence>MMDNGLNPNVKIEAQKRRQNPFKIRNLISWTVTRQTSEFNARRNSVFYYLKRIFEGRVPGKSLRGRPRISYFKDIITTMIATSYSIMKFMCILPMNQKCHIC</sequence>
<dbReference type="AlphaFoldDB" id="A0A8D8ZCY0"/>
<evidence type="ECO:0000313" key="1">
    <source>
        <dbReference type="EMBL" id="CAG6745433.1"/>
    </source>
</evidence>
<organism evidence="1">
    <name type="scientific">Cacopsylla melanoneura</name>
    <dbReference type="NCBI Taxonomy" id="428564"/>
    <lineage>
        <taxon>Eukaryota</taxon>
        <taxon>Metazoa</taxon>
        <taxon>Ecdysozoa</taxon>
        <taxon>Arthropoda</taxon>
        <taxon>Hexapoda</taxon>
        <taxon>Insecta</taxon>
        <taxon>Pterygota</taxon>
        <taxon>Neoptera</taxon>
        <taxon>Paraneoptera</taxon>
        <taxon>Hemiptera</taxon>
        <taxon>Sternorrhyncha</taxon>
        <taxon>Psylloidea</taxon>
        <taxon>Psyllidae</taxon>
        <taxon>Psyllinae</taxon>
        <taxon>Cacopsylla</taxon>
    </lineage>
</organism>
<accession>A0A8D8ZCY0</accession>
<reference evidence="1" key="1">
    <citation type="submission" date="2021-05" db="EMBL/GenBank/DDBJ databases">
        <authorList>
            <person name="Alioto T."/>
            <person name="Alioto T."/>
            <person name="Gomez Garrido J."/>
        </authorList>
    </citation>
    <scope>NUCLEOTIDE SEQUENCE</scope>
</reference>
<protein>
    <submittedName>
        <fullName evidence="1">Uncharacterized protein</fullName>
    </submittedName>
</protein>
<name>A0A8D8ZCY0_9HEMI</name>
<dbReference type="EMBL" id="HBUF01495068">
    <property type="protein sequence ID" value="CAG6745433.1"/>
    <property type="molecule type" value="Transcribed_RNA"/>
</dbReference>
<proteinExistence type="predicted"/>